<dbReference type="RefSeq" id="WP_207366940.1">
    <property type="nucleotide sequence ID" value="NZ_JAFMYV010000014.1"/>
</dbReference>
<dbReference type="AlphaFoldDB" id="A0A939K3M4"/>
<feature type="transmembrane region" description="Helical" evidence="6">
    <location>
        <begin position="257"/>
        <end position="277"/>
    </location>
</feature>
<feature type="transmembrane region" description="Helical" evidence="6">
    <location>
        <begin position="41"/>
        <end position="60"/>
    </location>
</feature>
<organism evidence="7 8">
    <name type="scientific">Fibrella rubiginis</name>
    <dbReference type="NCBI Taxonomy" id="2817060"/>
    <lineage>
        <taxon>Bacteria</taxon>
        <taxon>Pseudomonadati</taxon>
        <taxon>Bacteroidota</taxon>
        <taxon>Cytophagia</taxon>
        <taxon>Cytophagales</taxon>
        <taxon>Spirosomataceae</taxon>
        <taxon>Fibrella</taxon>
    </lineage>
</organism>
<feature type="transmembrane region" description="Helical" evidence="6">
    <location>
        <begin position="308"/>
        <end position="329"/>
    </location>
</feature>
<feature type="transmembrane region" description="Helical" evidence="6">
    <location>
        <begin position="12"/>
        <end position="35"/>
    </location>
</feature>
<protein>
    <submittedName>
        <fullName evidence="7">Lipopolysaccharide biosynthesis protein</fullName>
    </submittedName>
</protein>
<feature type="transmembrane region" description="Helical" evidence="6">
    <location>
        <begin position="460"/>
        <end position="480"/>
    </location>
</feature>
<evidence type="ECO:0000256" key="6">
    <source>
        <dbReference type="SAM" id="Phobius"/>
    </source>
</evidence>
<dbReference type="InterPro" id="IPR050833">
    <property type="entry name" value="Poly_Biosynth_Transport"/>
</dbReference>
<keyword evidence="8" id="KW-1185">Reference proteome</keyword>
<keyword evidence="3 6" id="KW-0812">Transmembrane</keyword>
<evidence type="ECO:0000256" key="1">
    <source>
        <dbReference type="ARBA" id="ARBA00004651"/>
    </source>
</evidence>
<proteinExistence type="predicted"/>
<feature type="transmembrane region" description="Helical" evidence="6">
    <location>
        <begin position="371"/>
        <end position="391"/>
    </location>
</feature>
<feature type="transmembrane region" description="Helical" evidence="6">
    <location>
        <begin position="121"/>
        <end position="141"/>
    </location>
</feature>
<comment type="caution">
    <text evidence="7">The sequence shown here is derived from an EMBL/GenBank/DDBJ whole genome shotgun (WGS) entry which is preliminary data.</text>
</comment>
<evidence type="ECO:0000313" key="7">
    <source>
        <dbReference type="EMBL" id="MBO0939412.1"/>
    </source>
</evidence>
<gene>
    <name evidence="7" type="ORF">J2I47_22880</name>
</gene>
<feature type="transmembrane region" description="Helical" evidence="6">
    <location>
        <begin position="335"/>
        <end position="359"/>
    </location>
</feature>
<keyword evidence="4 6" id="KW-1133">Transmembrane helix</keyword>
<accession>A0A939K3M4</accession>
<name>A0A939K3M4_9BACT</name>
<feature type="transmembrane region" description="Helical" evidence="6">
    <location>
        <begin position="161"/>
        <end position="178"/>
    </location>
</feature>
<evidence type="ECO:0000256" key="2">
    <source>
        <dbReference type="ARBA" id="ARBA00022475"/>
    </source>
</evidence>
<dbReference type="EMBL" id="JAFMYV010000014">
    <property type="protein sequence ID" value="MBO0939412.1"/>
    <property type="molecule type" value="Genomic_DNA"/>
</dbReference>
<comment type="subcellular location">
    <subcellularLocation>
        <location evidence="1">Cell membrane</location>
        <topology evidence="1">Multi-pass membrane protein</topology>
    </subcellularLocation>
</comment>
<dbReference type="Proteomes" id="UP000664034">
    <property type="component" value="Unassembled WGS sequence"/>
</dbReference>
<dbReference type="PANTHER" id="PTHR30250">
    <property type="entry name" value="PST FAMILY PREDICTED COLANIC ACID TRANSPORTER"/>
    <property type="match status" value="1"/>
</dbReference>
<sequence>MGLIQKQTLQGTVVTYVGIIIGLLTTGFLLPNLLFKDQIGLIQLLGSLSIILTQFANLGINGAGGRFFPYFRDYERGHSGFLLVAVSVAGIGFLGCAGLLWVAHDWLVAQNNDRSGLFERYFYLLLPLTLFTLFFNLFDTYARLLYDSVTGTFLRDVGQRVFFLAAVVAYYLGYIGFYGLLCGWLGSYLLAMLLMIGSIARQGHFTLNPVNLAISPDLRRSMARYAGLTLLTGLSTQLILHIDKLLVFKATNLDNTGIYGISANFGAVIVAPALILYKVSGIVIADSWKNNDLANIQLVYEKSCLSQLIIGALVFVGIAANLPGVFTFLPKGYEAGYNVILWVGLSKLFDMATGVNGQIITTSKHYAWDSLFNLIMVVLTIVITPVLLRIYGLEGAAIGAAITIGLFNLSRTLFVWYRFGLQPFTWRNLAVIGIALLVWGLAVLPPYATGTKLATLADMAIRSAGIVALYMGLVFAFRIYPDLNLMVGKYRN</sequence>
<dbReference type="GO" id="GO:0005886">
    <property type="term" value="C:plasma membrane"/>
    <property type="evidence" value="ECO:0007669"/>
    <property type="project" value="UniProtKB-SubCell"/>
</dbReference>
<evidence type="ECO:0000256" key="5">
    <source>
        <dbReference type="ARBA" id="ARBA00023136"/>
    </source>
</evidence>
<dbReference type="PANTHER" id="PTHR30250:SF11">
    <property type="entry name" value="O-ANTIGEN TRANSPORTER-RELATED"/>
    <property type="match status" value="1"/>
</dbReference>
<feature type="transmembrane region" description="Helical" evidence="6">
    <location>
        <begin position="397"/>
        <end position="417"/>
    </location>
</feature>
<reference evidence="7" key="1">
    <citation type="submission" date="2021-03" db="EMBL/GenBank/DDBJ databases">
        <title>Fibrella sp. HMF5335 genome sequencing and assembly.</title>
        <authorList>
            <person name="Kang H."/>
            <person name="Kim H."/>
            <person name="Bae S."/>
            <person name="Joh K."/>
        </authorList>
    </citation>
    <scope>NUCLEOTIDE SEQUENCE</scope>
    <source>
        <strain evidence="7">HMF5335</strain>
    </source>
</reference>
<keyword evidence="5 6" id="KW-0472">Membrane</keyword>
<feature type="transmembrane region" description="Helical" evidence="6">
    <location>
        <begin position="184"/>
        <end position="201"/>
    </location>
</feature>
<feature type="transmembrane region" description="Helical" evidence="6">
    <location>
        <begin position="81"/>
        <end position="101"/>
    </location>
</feature>
<evidence type="ECO:0000256" key="4">
    <source>
        <dbReference type="ARBA" id="ARBA00022989"/>
    </source>
</evidence>
<feature type="transmembrane region" description="Helical" evidence="6">
    <location>
        <begin position="222"/>
        <end position="242"/>
    </location>
</feature>
<evidence type="ECO:0000313" key="8">
    <source>
        <dbReference type="Proteomes" id="UP000664034"/>
    </source>
</evidence>
<feature type="transmembrane region" description="Helical" evidence="6">
    <location>
        <begin position="429"/>
        <end position="448"/>
    </location>
</feature>
<keyword evidence="2" id="KW-1003">Cell membrane</keyword>
<evidence type="ECO:0000256" key="3">
    <source>
        <dbReference type="ARBA" id="ARBA00022692"/>
    </source>
</evidence>